<accession>A0ABS4JL33</accession>
<organism evidence="1 2">
    <name type="scientific">Paenibacillus shirakamiensis</name>
    <dbReference type="NCBI Taxonomy" id="1265935"/>
    <lineage>
        <taxon>Bacteria</taxon>
        <taxon>Bacillati</taxon>
        <taxon>Bacillota</taxon>
        <taxon>Bacilli</taxon>
        <taxon>Bacillales</taxon>
        <taxon>Paenibacillaceae</taxon>
        <taxon>Paenibacillus</taxon>
    </lineage>
</organism>
<name>A0ABS4JL33_9BACL</name>
<protein>
    <submittedName>
        <fullName evidence="1">Uncharacterized protein</fullName>
    </submittedName>
</protein>
<dbReference type="EMBL" id="JAGGLD010000008">
    <property type="protein sequence ID" value="MBP2002398.1"/>
    <property type="molecule type" value="Genomic_DNA"/>
</dbReference>
<sequence>MALITFSISYFLSQRKEYEGVRSSVEVDILKEEEG</sequence>
<gene>
    <name evidence="1" type="ORF">J2Z69_003471</name>
</gene>
<reference evidence="1 2" key="1">
    <citation type="submission" date="2021-03" db="EMBL/GenBank/DDBJ databases">
        <title>Genomic Encyclopedia of Type Strains, Phase IV (KMG-IV): sequencing the most valuable type-strain genomes for metagenomic binning, comparative biology and taxonomic classification.</title>
        <authorList>
            <person name="Goeker M."/>
        </authorList>
    </citation>
    <scope>NUCLEOTIDE SEQUENCE [LARGE SCALE GENOMIC DNA]</scope>
    <source>
        <strain evidence="1 2">DSM 26806</strain>
    </source>
</reference>
<proteinExistence type="predicted"/>
<dbReference type="Proteomes" id="UP001519288">
    <property type="component" value="Unassembled WGS sequence"/>
</dbReference>
<evidence type="ECO:0000313" key="2">
    <source>
        <dbReference type="Proteomes" id="UP001519288"/>
    </source>
</evidence>
<comment type="caution">
    <text evidence="1">The sequence shown here is derived from an EMBL/GenBank/DDBJ whole genome shotgun (WGS) entry which is preliminary data.</text>
</comment>
<evidence type="ECO:0000313" key="1">
    <source>
        <dbReference type="EMBL" id="MBP2002398.1"/>
    </source>
</evidence>
<keyword evidence="2" id="KW-1185">Reference proteome</keyword>